<dbReference type="RefSeq" id="WP_188663830.1">
    <property type="nucleotide sequence ID" value="NZ_BMHV01000010.1"/>
</dbReference>
<comment type="catalytic activity">
    <reaction evidence="9 10">
        <text>Release of signal peptides from bacterial membrane prolipoproteins. Hydrolyzes -Xaa-Yaa-Zaa-|-(S,diacylglyceryl)Cys-, in which Xaa is hydrophobic (preferably Leu), and Yaa (Ala or Ser) and Zaa (Gly or Ala) have small, neutral side chains.</text>
        <dbReference type="EC" id="3.4.23.36"/>
    </reaction>
</comment>
<dbReference type="EMBL" id="BMHV01000010">
    <property type="protein sequence ID" value="GGF63532.1"/>
    <property type="molecule type" value="Genomic_DNA"/>
</dbReference>
<evidence type="ECO:0000256" key="1">
    <source>
        <dbReference type="ARBA" id="ARBA00006139"/>
    </source>
</evidence>
<keyword evidence="6 9" id="KW-0378">Hydrolase</keyword>
<evidence type="ECO:0000313" key="12">
    <source>
        <dbReference type="EMBL" id="GGF63532.1"/>
    </source>
</evidence>
<keyword evidence="2 9" id="KW-1003">Cell membrane</keyword>
<dbReference type="NCBIfam" id="TIGR00077">
    <property type="entry name" value="lspA"/>
    <property type="match status" value="1"/>
</dbReference>
<keyword evidence="13" id="KW-1185">Reference proteome</keyword>
<dbReference type="HAMAP" id="MF_00161">
    <property type="entry name" value="LspA"/>
    <property type="match status" value="1"/>
</dbReference>
<feature type="active site" evidence="9">
    <location>
        <position position="141"/>
    </location>
</feature>
<comment type="similarity">
    <text evidence="1 9 11">Belongs to the peptidase A8 family.</text>
</comment>
<keyword evidence="12" id="KW-0449">Lipoprotein</keyword>
<organism evidence="12 13">
    <name type="scientific">Terasakiella brassicae</name>
    <dbReference type="NCBI Taxonomy" id="1634917"/>
    <lineage>
        <taxon>Bacteria</taxon>
        <taxon>Pseudomonadati</taxon>
        <taxon>Pseudomonadota</taxon>
        <taxon>Alphaproteobacteria</taxon>
        <taxon>Rhodospirillales</taxon>
        <taxon>Terasakiellaceae</taxon>
        <taxon>Terasakiella</taxon>
    </lineage>
</organism>
<keyword evidence="4 9" id="KW-0812">Transmembrane</keyword>
<evidence type="ECO:0000256" key="10">
    <source>
        <dbReference type="RuleBase" id="RU000594"/>
    </source>
</evidence>
<comment type="caution">
    <text evidence="12">The sequence shown here is derived from an EMBL/GenBank/DDBJ whole genome shotgun (WGS) entry which is preliminary data.</text>
</comment>
<name>A0A917FC01_9PROT</name>
<evidence type="ECO:0000256" key="7">
    <source>
        <dbReference type="ARBA" id="ARBA00022989"/>
    </source>
</evidence>
<comment type="subcellular location">
    <subcellularLocation>
        <location evidence="9">Cell membrane</location>
        <topology evidence="9">Multi-pass membrane protein</topology>
    </subcellularLocation>
</comment>
<dbReference type="PANTHER" id="PTHR33695">
    <property type="entry name" value="LIPOPROTEIN SIGNAL PEPTIDASE"/>
    <property type="match status" value="1"/>
</dbReference>
<dbReference type="GO" id="GO:0006508">
    <property type="term" value="P:proteolysis"/>
    <property type="evidence" value="ECO:0007669"/>
    <property type="project" value="UniProtKB-KW"/>
</dbReference>
<dbReference type="PRINTS" id="PR00781">
    <property type="entry name" value="LIPOSIGPTASE"/>
</dbReference>
<evidence type="ECO:0000256" key="6">
    <source>
        <dbReference type="ARBA" id="ARBA00022801"/>
    </source>
</evidence>
<reference evidence="12" key="2">
    <citation type="submission" date="2020-09" db="EMBL/GenBank/DDBJ databases">
        <authorList>
            <person name="Sun Q."/>
            <person name="Zhou Y."/>
        </authorList>
    </citation>
    <scope>NUCLEOTIDE SEQUENCE</scope>
    <source>
        <strain evidence="12">CGMCC 1.15254</strain>
    </source>
</reference>
<dbReference type="PROSITE" id="PS00855">
    <property type="entry name" value="SPASE_II"/>
    <property type="match status" value="1"/>
</dbReference>
<evidence type="ECO:0000256" key="4">
    <source>
        <dbReference type="ARBA" id="ARBA00022692"/>
    </source>
</evidence>
<evidence type="ECO:0000256" key="2">
    <source>
        <dbReference type="ARBA" id="ARBA00022475"/>
    </source>
</evidence>
<feature type="active site" evidence="9">
    <location>
        <position position="123"/>
    </location>
</feature>
<keyword evidence="8 9" id="KW-0472">Membrane</keyword>
<proteinExistence type="inferred from homology"/>
<evidence type="ECO:0000256" key="3">
    <source>
        <dbReference type="ARBA" id="ARBA00022670"/>
    </source>
</evidence>
<gene>
    <name evidence="9 12" type="primary">lspA</name>
    <name evidence="12" type="ORF">GCM10011332_16880</name>
</gene>
<evidence type="ECO:0000256" key="9">
    <source>
        <dbReference type="HAMAP-Rule" id="MF_00161"/>
    </source>
</evidence>
<evidence type="ECO:0000313" key="13">
    <source>
        <dbReference type="Proteomes" id="UP000632498"/>
    </source>
</evidence>
<feature type="transmembrane region" description="Helical" evidence="9">
    <location>
        <begin position="12"/>
        <end position="35"/>
    </location>
</feature>
<feature type="transmembrane region" description="Helical" evidence="9">
    <location>
        <begin position="133"/>
        <end position="153"/>
    </location>
</feature>
<dbReference type="AlphaFoldDB" id="A0A917FC01"/>
<protein>
    <recommendedName>
        <fullName evidence="9">Lipoprotein signal peptidase</fullName>
        <ecNumber evidence="9">3.4.23.36</ecNumber>
    </recommendedName>
    <alternativeName>
        <fullName evidence="9">Prolipoprotein signal peptidase</fullName>
    </alternativeName>
    <alternativeName>
        <fullName evidence="9">Signal peptidase II</fullName>
        <shortName evidence="9">SPase II</shortName>
    </alternativeName>
</protein>
<evidence type="ECO:0000256" key="11">
    <source>
        <dbReference type="RuleBase" id="RU004181"/>
    </source>
</evidence>
<evidence type="ECO:0000256" key="5">
    <source>
        <dbReference type="ARBA" id="ARBA00022750"/>
    </source>
</evidence>
<dbReference type="EC" id="3.4.23.36" evidence="9"/>
<dbReference type="Pfam" id="PF01252">
    <property type="entry name" value="Peptidase_A8"/>
    <property type="match status" value="1"/>
</dbReference>
<keyword evidence="7 9" id="KW-1133">Transmembrane helix</keyword>
<dbReference type="GO" id="GO:0004190">
    <property type="term" value="F:aspartic-type endopeptidase activity"/>
    <property type="evidence" value="ECO:0007669"/>
    <property type="project" value="UniProtKB-UniRule"/>
</dbReference>
<keyword evidence="3 9" id="KW-0645">Protease</keyword>
<comment type="pathway">
    <text evidence="9">Protein modification; lipoprotein biosynthesis (signal peptide cleavage).</text>
</comment>
<keyword evidence="5 9" id="KW-0064">Aspartyl protease</keyword>
<dbReference type="GO" id="GO:0005886">
    <property type="term" value="C:plasma membrane"/>
    <property type="evidence" value="ECO:0007669"/>
    <property type="project" value="UniProtKB-SubCell"/>
</dbReference>
<feature type="transmembrane region" description="Helical" evidence="9">
    <location>
        <begin position="97"/>
        <end position="113"/>
    </location>
</feature>
<dbReference type="InterPro" id="IPR001872">
    <property type="entry name" value="Peptidase_A8"/>
</dbReference>
<sequence length="169" mass="18797">MNRIFQTKPYLAGLLISLLVLCIDQWSKFVIVYDVMMRPHVIEVTSFFNIVMAWNRGVSFGMFGWDSSVKVYVLTAMAFGAAIGLTIWMVRENRIRFALPCGAIIGGALGNGIDRLHWGAVADFLDFHMAGYHWPAFNVADIGITCGATFLILDSLFSKADSSKTDECE</sequence>
<evidence type="ECO:0000256" key="8">
    <source>
        <dbReference type="ARBA" id="ARBA00023136"/>
    </source>
</evidence>
<reference evidence="12" key="1">
    <citation type="journal article" date="2014" name="Int. J. Syst. Evol. Microbiol.">
        <title>Complete genome sequence of Corynebacterium casei LMG S-19264T (=DSM 44701T), isolated from a smear-ripened cheese.</title>
        <authorList>
            <consortium name="US DOE Joint Genome Institute (JGI-PGF)"/>
            <person name="Walter F."/>
            <person name="Albersmeier A."/>
            <person name="Kalinowski J."/>
            <person name="Ruckert C."/>
        </authorList>
    </citation>
    <scope>NUCLEOTIDE SEQUENCE</scope>
    <source>
        <strain evidence="12">CGMCC 1.15254</strain>
    </source>
</reference>
<dbReference type="PANTHER" id="PTHR33695:SF1">
    <property type="entry name" value="LIPOPROTEIN SIGNAL PEPTIDASE"/>
    <property type="match status" value="1"/>
</dbReference>
<feature type="transmembrane region" description="Helical" evidence="9">
    <location>
        <begin position="71"/>
        <end position="90"/>
    </location>
</feature>
<dbReference type="Proteomes" id="UP000632498">
    <property type="component" value="Unassembled WGS sequence"/>
</dbReference>
<accession>A0A917FC01</accession>
<comment type="function">
    <text evidence="9 10">This protein specifically catalyzes the removal of signal peptides from prolipoproteins.</text>
</comment>